<keyword evidence="3" id="KW-1185">Reference proteome</keyword>
<evidence type="ECO:0000313" key="2">
    <source>
        <dbReference type="EMBL" id="URI09698.1"/>
    </source>
</evidence>
<accession>A0ABY4S8L3</accession>
<dbReference type="EMBL" id="CP097636">
    <property type="protein sequence ID" value="URI09698.1"/>
    <property type="molecule type" value="Genomic_DNA"/>
</dbReference>
<evidence type="ECO:0000313" key="3">
    <source>
        <dbReference type="Proteomes" id="UP001056201"/>
    </source>
</evidence>
<gene>
    <name evidence="2" type="ORF">MW290_29550</name>
</gene>
<feature type="signal peptide" evidence="1">
    <location>
        <begin position="1"/>
        <end position="19"/>
    </location>
</feature>
<name>A0ABY4S8L3_AQUTE</name>
<feature type="chain" id="PRO_5046800390" evidence="1">
    <location>
        <begin position="20"/>
        <end position="136"/>
    </location>
</feature>
<dbReference type="Proteomes" id="UP001056201">
    <property type="component" value="Chromosome 2"/>
</dbReference>
<keyword evidence="1" id="KW-0732">Signal</keyword>
<reference evidence="2" key="1">
    <citation type="submission" date="2022-05" db="EMBL/GenBank/DDBJ databases">
        <title>An RpoN-dependent PEP-CTERM gene is involved in floc formation of an Aquincola tertiaricarbonis strain.</title>
        <authorList>
            <person name="Qiu D."/>
            <person name="Xia M."/>
        </authorList>
    </citation>
    <scope>NUCLEOTIDE SEQUENCE</scope>
    <source>
        <strain evidence="2">RN12</strain>
    </source>
</reference>
<evidence type="ECO:0000256" key="1">
    <source>
        <dbReference type="SAM" id="SignalP"/>
    </source>
</evidence>
<protein>
    <submittedName>
        <fullName evidence="2">Uncharacterized protein</fullName>
    </submittedName>
</protein>
<organism evidence="2 3">
    <name type="scientific">Aquincola tertiaricarbonis</name>
    <dbReference type="NCBI Taxonomy" id="391953"/>
    <lineage>
        <taxon>Bacteria</taxon>
        <taxon>Pseudomonadati</taxon>
        <taxon>Pseudomonadota</taxon>
        <taxon>Betaproteobacteria</taxon>
        <taxon>Burkholderiales</taxon>
        <taxon>Sphaerotilaceae</taxon>
        <taxon>Aquincola</taxon>
    </lineage>
</organism>
<sequence length="136" mass="14621">MKKLIYSIAALSVSGYCMAQASDSDFIGSYVAKERSGAEFVVLRVIANAGKLMASEGESSSVLFEVELASRQDIQRLLSVLDRPLIAAQLSGLKVRDGSREKIILLKVPLGTVLEREASTTGYVVLGMGPVEVTKR</sequence>
<proteinExistence type="predicted"/>
<dbReference type="RefSeq" id="WP_250197920.1">
    <property type="nucleotide sequence ID" value="NZ_CP097636.1"/>
</dbReference>